<evidence type="ECO:0000313" key="7">
    <source>
        <dbReference type="EMBL" id="THJ32774.1"/>
    </source>
</evidence>
<sequence length="257" mass="28133">MAHQDALKSAPYDHSPRALVVMESAWPSGASTGWHQHGKGQLLYATSGVMLVHSDIGSWVVPPNRALWLLAGMRHNVVMSGQVLMRTAYIDVQKIPQLPANSCVINVSPLLRELLVAASCISLTQVLDERHTRLLALLVDELRVSSTMALHLPMPSDARLARICQALMASPADSSSAAEWAAQIGVAERTLHRLFAKELGMGFAQWREQARLVHALQKMAKGQKLISVAMDCGYASPSAFSAMFKRHFGLPPSDFYQ</sequence>
<evidence type="ECO:0000256" key="4">
    <source>
        <dbReference type="ARBA" id="ARBA00023159"/>
    </source>
</evidence>
<dbReference type="InterPro" id="IPR014710">
    <property type="entry name" value="RmlC-like_jellyroll"/>
</dbReference>
<dbReference type="RefSeq" id="WP_136406684.1">
    <property type="nucleotide sequence ID" value="NZ_SSWX01000013.1"/>
</dbReference>
<dbReference type="CDD" id="cd06124">
    <property type="entry name" value="cupin_NimR-like_N"/>
    <property type="match status" value="1"/>
</dbReference>
<dbReference type="InterPro" id="IPR018060">
    <property type="entry name" value="HTH_AraC"/>
</dbReference>
<dbReference type="InterPro" id="IPR018062">
    <property type="entry name" value="HTH_AraC-typ_CS"/>
</dbReference>
<evidence type="ECO:0000256" key="1">
    <source>
        <dbReference type="ARBA" id="ARBA00022491"/>
    </source>
</evidence>
<reference evidence="7 8" key="1">
    <citation type="submission" date="2019-04" db="EMBL/GenBank/DDBJ databases">
        <title>Lampropedia sp YIM MLB12 draf genome.</title>
        <authorList>
            <person name="Wang Y.-X."/>
        </authorList>
    </citation>
    <scope>NUCLEOTIDE SEQUENCE [LARGE SCALE GENOMIC DNA]</scope>
    <source>
        <strain evidence="7 8">YIM MLB12</strain>
    </source>
</reference>
<dbReference type="OrthoDB" id="2536004at2"/>
<dbReference type="SMART" id="SM00342">
    <property type="entry name" value="HTH_ARAC"/>
    <property type="match status" value="1"/>
</dbReference>
<name>A0A4S5BJW4_9BURK</name>
<dbReference type="InterPro" id="IPR009057">
    <property type="entry name" value="Homeodomain-like_sf"/>
</dbReference>
<dbReference type="InterPro" id="IPR020449">
    <property type="entry name" value="Tscrpt_reg_AraC-type_HTH"/>
</dbReference>
<feature type="domain" description="HTH araC/xylS-type" evidence="6">
    <location>
        <begin position="161"/>
        <end position="257"/>
    </location>
</feature>
<evidence type="ECO:0000256" key="3">
    <source>
        <dbReference type="ARBA" id="ARBA00023125"/>
    </source>
</evidence>
<keyword evidence="2" id="KW-0805">Transcription regulation</keyword>
<dbReference type="Gene3D" id="1.10.10.60">
    <property type="entry name" value="Homeodomain-like"/>
    <property type="match status" value="1"/>
</dbReference>
<keyword evidence="1" id="KW-0678">Repressor</keyword>
<keyword evidence="8" id="KW-1185">Reference proteome</keyword>
<evidence type="ECO:0000256" key="5">
    <source>
        <dbReference type="ARBA" id="ARBA00023163"/>
    </source>
</evidence>
<dbReference type="PRINTS" id="PR00032">
    <property type="entry name" value="HTHARAC"/>
</dbReference>
<dbReference type="GO" id="GO:0043565">
    <property type="term" value="F:sequence-specific DNA binding"/>
    <property type="evidence" value="ECO:0007669"/>
    <property type="project" value="InterPro"/>
</dbReference>
<organism evidence="7 8">
    <name type="scientific">Lampropedia aestuarii</name>
    <dbReference type="NCBI Taxonomy" id="2562762"/>
    <lineage>
        <taxon>Bacteria</taxon>
        <taxon>Pseudomonadati</taxon>
        <taxon>Pseudomonadota</taxon>
        <taxon>Betaproteobacteria</taxon>
        <taxon>Burkholderiales</taxon>
        <taxon>Comamonadaceae</taxon>
        <taxon>Lampropedia</taxon>
    </lineage>
</organism>
<gene>
    <name evidence="7" type="ORF">E8K88_10800</name>
</gene>
<keyword evidence="5" id="KW-0804">Transcription</keyword>
<accession>A0A4S5BJW4</accession>
<dbReference type="SUPFAM" id="SSF51182">
    <property type="entry name" value="RmlC-like cupins"/>
    <property type="match status" value="1"/>
</dbReference>
<proteinExistence type="predicted"/>
<dbReference type="Gene3D" id="2.60.120.10">
    <property type="entry name" value="Jelly Rolls"/>
    <property type="match status" value="1"/>
</dbReference>
<dbReference type="PROSITE" id="PS00041">
    <property type="entry name" value="HTH_ARAC_FAMILY_1"/>
    <property type="match status" value="1"/>
</dbReference>
<dbReference type="Pfam" id="PF02311">
    <property type="entry name" value="AraC_binding"/>
    <property type="match status" value="1"/>
</dbReference>
<dbReference type="FunFam" id="1.10.10.60:FF:000132">
    <property type="entry name" value="AraC family transcriptional regulator"/>
    <property type="match status" value="1"/>
</dbReference>
<dbReference type="InterPro" id="IPR011051">
    <property type="entry name" value="RmlC_Cupin_sf"/>
</dbReference>
<dbReference type="SUPFAM" id="SSF46689">
    <property type="entry name" value="Homeodomain-like"/>
    <property type="match status" value="1"/>
</dbReference>
<dbReference type="PANTHER" id="PTHR11019:SF159">
    <property type="entry name" value="TRANSCRIPTIONAL REGULATOR-RELATED"/>
    <property type="match status" value="1"/>
</dbReference>
<keyword evidence="4" id="KW-0010">Activator</keyword>
<dbReference type="EMBL" id="SSWX01000013">
    <property type="protein sequence ID" value="THJ32774.1"/>
    <property type="molecule type" value="Genomic_DNA"/>
</dbReference>
<dbReference type="InterPro" id="IPR003313">
    <property type="entry name" value="AraC-bd"/>
</dbReference>
<protein>
    <submittedName>
        <fullName evidence="7">Helix-turn-helix transcriptional regulator</fullName>
    </submittedName>
</protein>
<dbReference type="Pfam" id="PF12833">
    <property type="entry name" value="HTH_18"/>
    <property type="match status" value="1"/>
</dbReference>
<keyword evidence="3" id="KW-0238">DNA-binding</keyword>
<comment type="caution">
    <text evidence="7">The sequence shown here is derived from an EMBL/GenBank/DDBJ whole genome shotgun (WGS) entry which is preliminary data.</text>
</comment>
<dbReference type="AlphaFoldDB" id="A0A4S5BJW4"/>
<dbReference type="Proteomes" id="UP000306236">
    <property type="component" value="Unassembled WGS sequence"/>
</dbReference>
<evidence type="ECO:0000313" key="8">
    <source>
        <dbReference type="Proteomes" id="UP000306236"/>
    </source>
</evidence>
<dbReference type="PANTHER" id="PTHR11019">
    <property type="entry name" value="HTH-TYPE TRANSCRIPTIONAL REGULATOR NIMR"/>
    <property type="match status" value="1"/>
</dbReference>
<evidence type="ECO:0000256" key="2">
    <source>
        <dbReference type="ARBA" id="ARBA00023015"/>
    </source>
</evidence>
<dbReference type="PROSITE" id="PS01124">
    <property type="entry name" value="HTH_ARAC_FAMILY_2"/>
    <property type="match status" value="1"/>
</dbReference>
<dbReference type="GO" id="GO:0003700">
    <property type="term" value="F:DNA-binding transcription factor activity"/>
    <property type="evidence" value="ECO:0007669"/>
    <property type="project" value="InterPro"/>
</dbReference>
<evidence type="ECO:0000259" key="6">
    <source>
        <dbReference type="PROSITE" id="PS01124"/>
    </source>
</evidence>